<name>A0A8T0F2V2_ARGBR</name>
<evidence type="ECO:0000256" key="1">
    <source>
        <dbReference type="ARBA" id="ARBA00004141"/>
    </source>
</evidence>
<keyword evidence="4 12" id="KW-0894">Sodium channel</keyword>
<evidence type="ECO:0000256" key="3">
    <source>
        <dbReference type="ARBA" id="ARBA00022448"/>
    </source>
</evidence>
<evidence type="ECO:0000256" key="5">
    <source>
        <dbReference type="ARBA" id="ARBA00022692"/>
    </source>
</evidence>
<dbReference type="AlphaFoldDB" id="A0A8T0F2V2"/>
<evidence type="ECO:0000256" key="8">
    <source>
        <dbReference type="ARBA" id="ARBA00023065"/>
    </source>
</evidence>
<dbReference type="PANTHER" id="PTHR11690:SF248">
    <property type="entry name" value="PICKPOCKET 17, ISOFORM A"/>
    <property type="match status" value="1"/>
</dbReference>
<comment type="subcellular location">
    <subcellularLocation>
        <location evidence="1">Membrane</location>
        <topology evidence="1">Multi-pass membrane protein</topology>
    </subcellularLocation>
</comment>
<keyword evidence="10 12" id="KW-0739">Sodium transport</keyword>
<organism evidence="13 14">
    <name type="scientific">Argiope bruennichi</name>
    <name type="common">Wasp spider</name>
    <name type="synonym">Aranea bruennichi</name>
    <dbReference type="NCBI Taxonomy" id="94029"/>
    <lineage>
        <taxon>Eukaryota</taxon>
        <taxon>Metazoa</taxon>
        <taxon>Ecdysozoa</taxon>
        <taxon>Arthropoda</taxon>
        <taxon>Chelicerata</taxon>
        <taxon>Arachnida</taxon>
        <taxon>Araneae</taxon>
        <taxon>Araneomorphae</taxon>
        <taxon>Entelegynae</taxon>
        <taxon>Araneoidea</taxon>
        <taxon>Araneidae</taxon>
        <taxon>Argiope</taxon>
    </lineage>
</organism>
<evidence type="ECO:0000256" key="6">
    <source>
        <dbReference type="ARBA" id="ARBA00022989"/>
    </source>
</evidence>
<keyword evidence="8 12" id="KW-0406">Ion transport</keyword>
<dbReference type="Gene3D" id="2.60.470.10">
    <property type="entry name" value="Acid-sensing ion channels like domains"/>
    <property type="match status" value="3"/>
</dbReference>
<proteinExistence type="inferred from homology"/>
<evidence type="ECO:0000256" key="12">
    <source>
        <dbReference type="RuleBase" id="RU000679"/>
    </source>
</evidence>
<keyword evidence="9" id="KW-0472">Membrane</keyword>
<dbReference type="Pfam" id="PF00858">
    <property type="entry name" value="ASC"/>
    <property type="match status" value="2"/>
</dbReference>
<dbReference type="GO" id="GO:0015280">
    <property type="term" value="F:ligand-gated sodium channel activity"/>
    <property type="evidence" value="ECO:0007669"/>
    <property type="project" value="TreeGrafter"/>
</dbReference>
<evidence type="ECO:0000256" key="11">
    <source>
        <dbReference type="ARBA" id="ARBA00023303"/>
    </source>
</evidence>
<keyword evidence="11 12" id="KW-0407">Ion channel</keyword>
<dbReference type="EMBL" id="JABXBU010000030">
    <property type="protein sequence ID" value="KAF8784608.1"/>
    <property type="molecule type" value="Genomic_DNA"/>
</dbReference>
<evidence type="ECO:0000256" key="2">
    <source>
        <dbReference type="ARBA" id="ARBA00007193"/>
    </source>
</evidence>
<evidence type="ECO:0000256" key="9">
    <source>
        <dbReference type="ARBA" id="ARBA00023136"/>
    </source>
</evidence>
<gene>
    <name evidence="13" type="ORF">HNY73_010260</name>
</gene>
<dbReference type="PANTHER" id="PTHR11690">
    <property type="entry name" value="AMILORIDE-SENSITIVE SODIUM CHANNEL-RELATED"/>
    <property type="match status" value="1"/>
</dbReference>
<dbReference type="Gene3D" id="1.10.287.770">
    <property type="entry name" value="YojJ-like"/>
    <property type="match status" value="1"/>
</dbReference>
<sequence>MYLQYPVVIHLRVEYLKNLEFPAVTLCNLNRKINLPIPGRLIRNNTEAPLVFSERRMLHYCKKLKNGISIHNKENYSALEFLNHYYNLSEKNRSEMGHNVNKFLKECSFDGRMCSETQLSYFVNLRFGNCITFNQKRQNTEPLLTSETGIESGLILKLNVESFLYLPITHTVGAKIVIHEPSEYPSLEEDGHIISPGFETSISLKQKMFHRLPAPYPDKCKNYTSEKRAFMMSKNQCVRSCIQKKNIANCGCIDQTLTVMKDIDPCDITNETQSCCLDEILDKMSESGLGCNCPLPCLSISYNEKLSSAVLQDLEESNMSHTCENKTDKCIYGKQYIRIKVFYSFLERYVYEHRPKWKKTMLLSYLGNEFGLWLGLSYPVVVDLHVDKAKDLEFPAVSICNLNRMINPKCVSNDDRESDLGSVGTPLIFSERRSLNTCKMSQNVRNVSETEDGIVPKFLDIYYRLDEKQRFHKGHLPWIFLEECSFRGKICSLSQLNYFLNFRYGNCITFNKRNSHESSSLRTSETGIGSGLILKLNLQSFFYLPITHTVGAKIVIHEPSEYPNLEEDGYIISPGYETLISLKQTVFHRLPAPYQDKCNDYKSEKRAFMMSKNQCIRSCIQKENIAKCGCVDETLAVMNDLKRCSITNKTHSCCLNKVLDKMFQFGPTCNCPLPCRSVFYNENLSRSILSSEKLIDVSASSTRRSDDLVYDELHASSGFETYNSSEVNMKKKDNNKINDSNKRYNGNLEFPAVSICNLNRMLNKTCYSGSGRDGFFGTPLVFSERRSLNTCKMSQNVTNVLEKGYDLTHNFVDHYYNMDETLRFQKGHLPWIFLEECSFGGKICSPAQLSYFLNLRYGNCITFNKRNPHASSSLRTSETGIGSGLILKLNLESVFYQPITHTVGAKIVVHEPSEYPNPEGDGYIISPGYETLISLKQSVFHRLPAPYQDKCRDYKSEKRTFMMSKNQCIRSCIQQENVAKCGCIDQTLAVMDDLIPCDITNEKQSCCLDEVLDEMSRFGPTCNCPLPCSSVYYNENLSRSILPFDNMTEISDSSRSEPDILDDSESIEYDPIDFETYDSVEEDIDDKNANEINDSKESYNVTCVYNKQHIRINVFYSVLEKQVYKQRPRWRVSELLSYLGNELGIWLGLSLVVGRDQA</sequence>
<evidence type="ECO:0000313" key="14">
    <source>
        <dbReference type="Proteomes" id="UP000807504"/>
    </source>
</evidence>
<evidence type="ECO:0000256" key="4">
    <source>
        <dbReference type="ARBA" id="ARBA00022461"/>
    </source>
</evidence>
<evidence type="ECO:0000256" key="7">
    <source>
        <dbReference type="ARBA" id="ARBA00023053"/>
    </source>
</evidence>
<dbReference type="PRINTS" id="PR01078">
    <property type="entry name" value="AMINACHANNEL"/>
</dbReference>
<reference evidence="13" key="2">
    <citation type="submission" date="2020-06" db="EMBL/GenBank/DDBJ databases">
        <authorList>
            <person name="Sheffer M."/>
        </authorList>
    </citation>
    <scope>NUCLEOTIDE SEQUENCE</scope>
</reference>
<accession>A0A8T0F2V2</accession>
<keyword evidence="3 12" id="KW-0813">Transport</keyword>
<keyword evidence="5 12" id="KW-0812">Transmembrane</keyword>
<reference evidence="13" key="1">
    <citation type="journal article" date="2020" name="bioRxiv">
        <title>Chromosome-level reference genome of the European wasp spider Argiope bruennichi: a resource for studies on range expansion and evolutionary adaptation.</title>
        <authorList>
            <person name="Sheffer M.M."/>
            <person name="Hoppe A."/>
            <person name="Krehenwinkel H."/>
            <person name="Uhl G."/>
            <person name="Kuss A.W."/>
            <person name="Jensen L."/>
            <person name="Jensen C."/>
            <person name="Gillespie R.G."/>
            <person name="Hoff K.J."/>
            <person name="Prost S."/>
        </authorList>
    </citation>
    <scope>NUCLEOTIDE SEQUENCE</scope>
</reference>
<evidence type="ECO:0000313" key="13">
    <source>
        <dbReference type="EMBL" id="KAF8784608.1"/>
    </source>
</evidence>
<keyword evidence="14" id="KW-1185">Reference proteome</keyword>
<dbReference type="GO" id="GO:0005886">
    <property type="term" value="C:plasma membrane"/>
    <property type="evidence" value="ECO:0007669"/>
    <property type="project" value="TreeGrafter"/>
</dbReference>
<evidence type="ECO:0000256" key="10">
    <source>
        <dbReference type="ARBA" id="ARBA00023201"/>
    </source>
</evidence>
<keyword evidence="6" id="KW-1133">Transmembrane helix</keyword>
<dbReference type="InterPro" id="IPR001873">
    <property type="entry name" value="ENaC"/>
</dbReference>
<comment type="caution">
    <text evidence="13">The sequence shown here is derived from an EMBL/GenBank/DDBJ whole genome shotgun (WGS) entry which is preliminary data.</text>
</comment>
<keyword evidence="7" id="KW-0915">Sodium</keyword>
<dbReference type="Proteomes" id="UP000807504">
    <property type="component" value="Unassembled WGS sequence"/>
</dbReference>
<comment type="similarity">
    <text evidence="2 12">Belongs to the amiloride-sensitive sodium channel (TC 1.A.6) family.</text>
</comment>
<protein>
    <submittedName>
        <fullName evidence="13">Acid-sensing ion channel 1B like protein</fullName>
    </submittedName>
</protein>